<organism evidence="1">
    <name type="scientific">uncultured Paludibacter sp</name>
    <dbReference type="NCBI Taxonomy" id="497635"/>
    <lineage>
        <taxon>Bacteria</taxon>
        <taxon>Pseudomonadati</taxon>
        <taxon>Bacteroidota</taxon>
        <taxon>Bacteroidia</taxon>
        <taxon>Bacteroidales</taxon>
        <taxon>Paludibacteraceae</taxon>
        <taxon>Paludibacter</taxon>
        <taxon>environmental samples</taxon>
    </lineage>
</organism>
<gene>
    <name evidence="1" type="ORF">TRIP_D380050</name>
</gene>
<dbReference type="AlphaFoldDB" id="A0A653ADE1"/>
<name>A0A653ADE1_9BACT</name>
<sequence>MRNVIAVYLSVLKKEKFSNVKKKHIGNAVFADTFTTAKKRLKPVLFVHIHKHILKKKNKIINLTLNPSPQGEGLLYAKSRTQNYRRRFAYALCF</sequence>
<protein>
    <submittedName>
        <fullName evidence="1">Uncharacterized protein</fullName>
    </submittedName>
</protein>
<accession>A0A653ADE1</accession>
<proteinExistence type="predicted"/>
<dbReference type="EMBL" id="UPXZ01000032">
    <property type="protein sequence ID" value="VBB46078.1"/>
    <property type="molecule type" value="Genomic_DNA"/>
</dbReference>
<evidence type="ECO:0000313" key="1">
    <source>
        <dbReference type="EMBL" id="VBB46078.1"/>
    </source>
</evidence>
<reference evidence="1" key="1">
    <citation type="submission" date="2018-07" db="EMBL/GenBank/DDBJ databases">
        <authorList>
            <consortium name="Genoscope - CEA"/>
            <person name="William W."/>
        </authorList>
    </citation>
    <scope>NUCLEOTIDE SEQUENCE</scope>
    <source>
        <strain evidence="1">IK1</strain>
    </source>
</reference>